<reference evidence="10 11" key="1">
    <citation type="submission" date="2019-03" db="EMBL/GenBank/DDBJ databases">
        <title>The genome sequence of Nitrosococcus wardiae strain D1FHST reveals the archetypal metabolic capacity of ammonia-oxidizing Gammaproteobacteria.</title>
        <authorList>
            <person name="Wang L."/>
            <person name="Lim C.K."/>
            <person name="Hanson T.E."/>
            <person name="Dang H."/>
            <person name="Klotz M.G."/>
        </authorList>
    </citation>
    <scope>NUCLEOTIDE SEQUENCE [LARGE SCALE GENOMIC DNA]</scope>
    <source>
        <strain evidence="10 11">D1FHS</strain>
    </source>
</reference>
<comment type="catalytic activity">
    <reaction evidence="7">
        <text>tRNA(Glu) + L-glutamate + ATP = L-glutamyl-tRNA(Glu) + AMP + diphosphate</text>
        <dbReference type="Rhea" id="RHEA:23540"/>
        <dbReference type="Rhea" id="RHEA-COMP:9663"/>
        <dbReference type="Rhea" id="RHEA-COMP:9680"/>
        <dbReference type="ChEBI" id="CHEBI:29985"/>
        <dbReference type="ChEBI" id="CHEBI:30616"/>
        <dbReference type="ChEBI" id="CHEBI:33019"/>
        <dbReference type="ChEBI" id="CHEBI:78442"/>
        <dbReference type="ChEBI" id="CHEBI:78520"/>
        <dbReference type="ChEBI" id="CHEBI:456215"/>
        <dbReference type="EC" id="6.1.1.17"/>
    </reaction>
</comment>
<keyword evidence="11" id="KW-1185">Reference proteome</keyword>
<dbReference type="Pfam" id="PF19269">
    <property type="entry name" value="Anticodon_2"/>
    <property type="match status" value="1"/>
</dbReference>
<dbReference type="GO" id="GO:0005524">
    <property type="term" value="F:ATP binding"/>
    <property type="evidence" value="ECO:0007669"/>
    <property type="project" value="UniProtKB-UniRule"/>
</dbReference>
<evidence type="ECO:0000259" key="8">
    <source>
        <dbReference type="Pfam" id="PF00749"/>
    </source>
</evidence>
<dbReference type="EC" id="6.1.1.17" evidence="7"/>
<comment type="subunit">
    <text evidence="7">Monomer.</text>
</comment>
<dbReference type="CDD" id="cd00808">
    <property type="entry name" value="GluRS_core"/>
    <property type="match status" value="1"/>
</dbReference>
<dbReference type="GO" id="GO:0005829">
    <property type="term" value="C:cytosol"/>
    <property type="evidence" value="ECO:0007669"/>
    <property type="project" value="TreeGrafter"/>
</dbReference>
<keyword evidence="6 7" id="KW-0030">Aminoacyl-tRNA synthetase</keyword>
<accession>A0A4P7C1J7</accession>
<keyword evidence="2 7" id="KW-0436">Ligase</keyword>
<feature type="short sequence motif" description="'KMSKS' region" evidence="7">
    <location>
        <begin position="251"/>
        <end position="255"/>
    </location>
</feature>
<dbReference type="Pfam" id="PF00749">
    <property type="entry name" value="tRNA-synt_1c"/>
    <property type="match status" value="1"/>
</dbReference>
<evidence type="ECO:0000256" key="2">
    <source>
        <dbReference type="ARBA" id="ARBA00022598"/>
    </source>
</evidence>
<keyword evidence="7" id="KW-0963">Cytoplasm</keyword>
<dbReference type="InterPro" id="IPR045462">
    <property type="entry name" value="aa-tRNA-synth_I_cd-bd"/>
</dbReference>
<dbReference type="RefSeq" id="WP_134359499.1">
    <property type="nucleotide sequence ID" value="NZ_CP038033.1"/>
</dbReference>
<evidence type="ECO:0000313" key="11">
    <source>
        <dbReference type="Proteomes" id="UP000294325"/>
    </source>
</evidence>
<keyword evidence="4 7" id="KW-0067">ATP-binding</keyword>
<dbReference type="InterPro" id="IPR014729">
    <property type="entry name" value="Rossmann-like_a/b/a_fold"/>
</dbReference>
<evidence type="ECO:0000256" key="7">
    <source>
        <dbReference type="HAMAP-Rule" id="MF_00022"/>
    </source>
</evidence>
<evidence type="ECO:0000256" key="1">
    <source>
        <dbReference type="ARBA" id="ARBA00007894"/>
    </source>
</evidence>
<dbReference type="KEGG" id="nwr:E3U44_18420"/>
<protein>
    <recommendedName>
        <fullName evidence="7">Glutamate--tRNA ligase</fullName>
        <ecNumber evidence="7">6.1.1.17</ecNumber>
    </recommendedName>
    <alternativeName>
        <fullName evidence="7">Glutamyl-tRNA synthetase</fullName>
        <shortName evidence="7">GluRS</shortName>
    </alternativeName>
</protein>
<evidence type="ECO:0000256" key="5">
    <source>
        <dbReference type="ARBA" id="ARBA00022917"/>
    </source>
</evidence>
<evidence type="ECO:0000256" key="3">
    <source>
        <dbReference type="ARBA" id="ARBA00022741"/>
    </source>
</evidence>
<dbReference type="HAMAP" id="MF_00022">
    <property type="entry name" value="Glu_tRNA_synth_type1"/>
    <property type="match status" value="1"/>
</dbReference>
<keyword evidence="3 7" id="KW-0547">Nucleotide-binding</keyword>
<dbReference type="Proteomes" id="UP000294325">
    <property type="component" value="Chromosome"/>
</dbReference>
<comment type="subcellular location">
    <subcellularLocation>
        <location evidence="7">Cytoplasm</location>
    </subcellularLocation>
</comment>
<keyword evidence="5 7" id="KW-0648">Protein biosynthesis</keyword>
<evidence type="ECO:0000259" key="9">
    <source>
        <dbReference type="Pfam" id="PF19269"/>
    </source>
</evidence>
<evidence type="ECO:0000313" key="10">
    <source>
        <dbReference type="EMBL" id="QBQ56251.1"/>
    </source>
</evidence>
<dbReference type="Gene3D" id="1.10.10.350">
    <property type="match status" value="1"/>
</dbReference>
<dbReference type="InterPro" id="IPR000924">
    <property type="entry name" value="Glu/Gln-tRNA-synth"/>
</dbReference>
<dbReference type="PANTHER" id="PTHR43311">
    <property type="entry name" value="GLUTAMATE--TRNA LIGASE"/>
    <property type="match status" value="1"/>
</dbReference>
<dbReference type="AlphaFoldDB" id="A0A4P7C1J7"/>
<dbReference type="PROSITE" id="PS00178">
    <property type="entry name" value="AA_TRNA_LIGASE_I"/>
    <property type="match status" value="1"/>
</dbReference>
<dbReference type="InterPro" id="IPR020751">
    <property type="entry name" value="aa-tRNA-synth_I_codon-bd_sub2"/>
</dbReference>
<dbReference type="PANTHER" id="PTHR43311:SF2">
    <property type="entry name" value="GLUTAMATE--TRNA LIGASE, MITOCHONDRIAL-RELATED"/>
    <property type="match status" value="1"/>
</dbReference>
<dbReference type="PRINTS" id="PR00987">
    <property type="entry name" value="TRNASYNTHGLU"/>
</dbReference>
<evidence type="ECO:0000256" key="6">
    <source>
        <dbReference type="ARBA" id="ARBA00023146"/>
    </source>
</evidence>
<feature type="short sequence motif" description="'HIGH' region" evidence="7">
    <location>
        <begin position="10"/>
        <end position="20"/>
    </location>
</feature>
<dbReference type="InterPro" id="IPR008925">
    <property type="entry name" value="aa_tRNA-synth_I_cd-bd_sf"/>
</dbReference>
<dbReference type="Gene3D" id="3.40.50.620">
    <property type="entry name" value="HUPs"/>
    <property type="match status" value="1"/>
</dbReference>
<dbReference type="InterPro" id="IPR033910">
    <property type="entry name" value="GluRS_core"/>
</dbReference>
<feature type="binding site" evidence="7">
    <location>
        <position position="254"/>
    </location>
    <ligand>
        <name>ATP</name>
        <dbReference type="ChEBI" id="CHEBI:30616"/>
    </ligand>
</feature>
<dbReference type="GO" id="GO:0008270">
    <property type="term" value="F:zinc ion binding"/>
    <property type="evidence" value="ECO:0007669"/>
    <property type="project" value="InterPro"/>
</dbReference>
<dbReference type="EMBL" id="CP038033">
    <property type="protein sequence ID" value="QBQ56251.1"/>
    <property type="molecule type" value="Genomic_DNA"/>
</dbReference>
<gene>
    <name evidence="7" type="primary">gltX</name>
    <name evidence="10" type="ORF">E3U44_18420</name>
</gene>
<dbReference type="OrthoDB" id="9807503at2"/>
<proteinExistence type="inferred from homology"/>
<sequence length="475" mass="53205">MTKLKTRFAPSPSGLLHLGNVRTALFNALLARRNQGIFLLRIEDTDQERSAEKYVEALMEDLRWLGLGWQEGPEVEGEVGPYRQSQREPIYRAYFQRLEAEELAYPCFCSPEELERVRKRQLAAGQAPRYAGTCARLAPEEVESKLAAGLKPTLRFRVPLLATVEFEDLVRGPQRFATGDIGDFIIRRADGSPAFFFSNALDDALMGVTHVLRGEDHLTNTPRQILLLQALGLPAPRYGHIAMIVGSDGAPLSKRHGSRSLQELRETGYLPEALCNYLARLGHHYEDTDFLDLDALAAKFDLDRLGRAPARFDLQQLQHWQREALAHRDVDTLGQWLAPVVAQQVPADKYQDFVEAVRPNVVLPEDARHWARVLFGEELVLKNHVLPIIQEAGPAFFTQALAAVDNCGTDFKALTIQLKQTTGAKGKSLFLPLRAALTGELDGPELARLLPLLGTGRVRQRLQNCMHPEHSLTTY</sequence>
<dbReference type="InterPro" id="IPR020058">
    <property type="entry name" value="Glu/Gln-tRNA-synth_Ib_cat-dom"/>
</dbReference>
<dbReference type="InterPro" id="IPR004527">
    <property type="entry name" value="Glu-tRNA-ligase_bac/mito"/>
</dbReference>
<dbReference type="GO" id="GO:0004818">
    <property type="term" value="F:glutamate-tRNA ligase activity"/>
    <property type="evidence" value="ECO:0007669"/>
    <property type="project" value="UniProtKB-UniRule"/>
</dbReference>
<dbReference type="GO" id="GO:0000049">
    <property type="term" value="F:tRNA binding"/>
    <property type="evidence" value="ECO:0007669"/>
    <property type="project" value="InterPro"/>
</dbReference>
<dbReference type="InterPro" id="IPR049940">
    <property type="entry name" value="GluQ/Sye"/>
</dbReference>
<evidence type="ECO:0000256" key="4">
    <source>
        <dbReference type="ARBA" id="ARBA00022840"/>
    </source>
</evidence>
<feature type="domain" description="Glutamyl/glutaminyl-tRNA synthetase class Ib catalytic" evidence="8">
    <location>
        <begin position="3"/>
        <end position="318"/>
    </location>
</feature>
<comment type="caution">
    <text evidence="7">Lacks conserved residue(s) required for the propagation of feature annotation.</text>
</comment>
<feature type="domain" description="Aminoacyl-tRNA synthetase class I anticodon-binding" evidence="9">
    <location>
        <begin position="345"/>
        <end position="465"/>
    </location>
</feature>
<dbReference type="GO" id="GO:0006424">
    <property type="term" value="P:glutamyl-tRNA aminoacylation"/>
    <property type="evidence" value="ECO:0007669"/>
    <property type="project" value="UniProtKB-UniRule"/>
</dbReference>
<dbReference type="SUPFAM" id="SSF48163">
    <property type="entry name" value="An anticodon-binding domain of class I aminoacyl-tRNA synthetases"/>
    <property type="match status" value="1"/>
</dbReference>
<comment type="similarity">
    <text evidence="1 7">Belongs to the class-I aminoacyl-tRNA synthetase family. Glutamate--tRNA ligase type 1 subfamily.</text>
</comment>
<dbReference type="SUPFAM" id="SSF52374">
    <property type="entry name" value="Nucleotidylyl transferase"/>
    <property type="match status" value="1"/>
</dbReference>
<comment type="function">
    <text evidence="7">Catalyzes the attachment of glutamate to tRNA(Glu) in a two-step reaction: glutamate is first activated by ATP to form Glu-AMP and then transferred to the acceptor end of tRNA(Glu).</text>
</comment>
<dbReference type="NCBIfam" id="NF004315">
    <property type="entry name" value="PRK05710.1-4"/>
    <property type="match status" value="1"/>
</dbReference>
<organism evidence="10 11">
    <name type="scientific">Nitrosococcus wardiae</name>
    <dbReference type="NCBI Taxonomy" id="1814290"/>
    <lineage>
        <taxon>Bacteria</taxon>
        <taxon>Pseudomonadati</taxon>
        <taxon>Pseudomonadota</taxon>
        <taxon>Gammaproteobacteria</taxon>
        <taxon>Chromatiales</taxon>
        <taxon>Chromatiaceae</taxon>
        <taxon>Nitrosococcus</taxon>
    </lineage>
</organism>
<name>A0A4P7C1J7_9GAMM</name>
<dbReference type="NCBIfam" id="TIGR00464">
    <property type="entry name" value="gltX_bact"/>
    <property type="match status" value="1"/>
</dbReference>
<dbReference type="InterPro" id="IPR001412">
    <property type="entry name" value="aa-tRNA-synth_I_CS"/>
</dbReference>